<accession>A0ABQ6MIX5</accession>
<organism evidence="3 4">
    <name type="scientific">Tetraparma gracilis</name>
    <dbReference type="NCBI Taxonomy" id="2962635"/>
    <lineage>
        <taxon>Eukaryota</taxon>
        <taxon>Sar</taxon>
        <taxon>Stramenopiles</taxon>
        <taxon>Ochrophyta</taxon>
        <taxon>Bolidophyceae</taxon>
        <taxon>Parmales</taxon>
        <taxon>Triparmaceae</taxon>
        <taxon>Tetraparma</taxon>
    </lineage>
</organism>
<feature type="region of interest" description="Disordered" evidence="1">
    <location>
        <begin position="429"/>
        <end position="448"/>
    </location>
</feature>
<gene>
    <name evidence="3" type="ORF">TeGR_g6154</name>
</gene>
<feature type="compositionally biased region" description="Basic and acidic residues" evidence="1">
    <location>
        <begin position="433"/>
        <end position="448"/>
    </location>
</feature>
<dbReference type="Pfam" id="PF18181">
    <property type="entry name" value="SLATT_1"/>
    <property type="match status" value="1"/>
</dbReference>
<evidence type="ECO:0000256" key="1">
    <source>
        <dbReference type="SAM" id="MobiDB-lite"/>
    </source>
</evidence>
<sequence length="448" mass="49545">PPPPPPPLRTRTGQYSLDTSGGSSQASERNAEDALHQFSDNLKQSVLKSATVMNTSLMAKFGGLVEEIDNLAMTEFTVEKHKKEPEYKRGRVTKVYPGGNAYDVEYEDKTRQIGVPKRRVDSNPPDEANFLEATASKAGKAAEGFVTGMTTGMTSKYKKLHNPKKKPRRNSDIGAAAGVIKAGVKFKKGLVDDDDDNLVDDPNFLHDSRADEGKHKEGSLLYVTIQDEHDSAAKKHGLMRFYNYLDLGRCFPALKDSRDIYKHGQYKFTAYTGTFGKANAGLVSTAAGDGMLDDDHHSPLSAEQYLKFRVRPMLHFYQSRLPTYSKRRGLYEGFVLLGSLAATLLAFMKLSHWAAVPASLAAAVTAFSEFNGTEKKLLRYSDCISGLDSILLWWRTLTDVERAGTSNVTELVQACENVFQSERQAWVSTSMGTKKEKDKKTGGGKKED</sequence>
<feature type="domain" description="SMODS and SLOG-associating 2TM effector" evidence="2">
    <location>
        <begin position="305"/>
        <end position="426"/>
    </location>
</feature>
<evidence type="ECO:0000259" key="2">
    <source>
        <dbReference type="Pfam" id="PF18181"/>
    </source>
</evidence>
<evidence type="ECO:0000313" key="3">
    <source>
        <dbReference type="EMBL" id="GMI27381.1"/>
    </source>
</evidence>
<keyword evidence="4" id="KW-1185">Reference proteome</keyword>
<comment type="caution">
    <text evidence="3">The sequence shown here is derived from an EMBL/GenBank/DDBJ whole genome shotgun (WGS) entry which is preliminary data.</text>
</comment>
<name>A0ABQ6MIX5_9STRA</name>
<feature type="non-terminal residue" evidence="3">
    <location>
        <position position="1"/>
    </location>
</feature>
<evidence type="ECO:0000313" key="4">
    <source>
        <dbReference type="Proteomes" id="UP001165060"/>
    </source>
</evidence>
<dbReference type="Proteomes" id="UP001165060">
    <property type="component" value="Unassembled WGS sequence"/>
</dbReference>
<reference evidence="3 4" key="1">
    <citation type="journal article" date="2023" name="Commun. Biol.">
        <title>Genome analysis of Parmales, the sister group of diatoms, reveals the evolutionary specialization of diatoms from phago-mixotrophs to photoautotrophs.</title>
        <authorList>
            <person name="Ban H."/>
            <person name="Sato S."/>
            <person name="Yoshikawa S."/>
            <person name="Yamada K."/>
            <person name="Nakamura Y."/>
            <person name="Ichinomiya M."/>
            <person name="Sato N."/>
            <person name="Blanc-Mathieu R."/>
            <person name="Endo H."/>
            <person name="Kuwata A."/>
            <person name="Ogata H."/>
        </authorList>
    </citation>
    <scope>NUCLEOTIDE SEQUENCE [LARGE SCALE GENOMIC DNA]</scope>
</reference>
<feature type="compositionally biased region" description="Polar residues" evidence="1">
    <location>
        <begin position="11"/>
        <end position="28"/>
    </location>
</feature>
<proteinExistence type="predicted"/>
<dbReference type="EMBL" id="BRYB01002906">
    <property type="protein sequence ID" value="GMI27381.1"/>
    <property type="molecule type" value="Genomic_DNA"/>
</dbReference>
<dbReference type="NCBIfam" id="NF033634">
    <property type="entry name" value="SLATT_1"/>
    <property type="match status" value="1"/>
</dbReference>
<dbReference type="InterPro" id="IPR040884">
    <property type="entry name" value="SLATT_1"/>
</dbReference>
<feature type="region of interest" description="Disordered" evidence="1">
    <location>
        <begin position="1"/>
        <end position="31"/>
    </location>
</feature>
<protein>
    <recommendedName>
        <fullName evidence="2">SMODS and SLOG-associating 2TM effector domain-containing protein</fullName>
    </recommendedName>
</protein>